<dbReference type="InterPro" id="IPR037523">
    <property type="entry name" value="VOC_core"/>
</dbReference>
<dbReference type="Pfam" id="PF00903">
    <property type="entry name" value="Glyoxalase"/>
    <property type="match status" value="1"/>
</dbReference>
<feature type="domain" description="VOC" evidence="1">
    <location>
        <begin position="25"/>
        <end position="145"/>
    </location>
</feature>
<evidence type="ECO:0000313" key="3">
    <source>
        <dbReference type="EMBL" id="TMQ59866.1"/>
    </source>
</evidence>
<dbReference type="InterPro" id="IPR029068">
    <property type="entry name" value="Glyas_Bleomycin-R_OHBP_Dase"/>
</dbReference>
<reference evidence="4 5" key="1">
    <citation type="journal article" date="2019" name="Nat. Microbiol.">
        <title>Mediterranean grassland soil C-N compound turnover is dependent on rainfall and depth, and is mediated by genomically divergent microorganisms.</title>
        <authorList>
            <person name="Diamond S."/>
            <person name="Andeer P.F."/>
            <person name="Li Z."/>
            <person name="Crits-Christoph A."/>
            <person name="Burstein D."/>
            <person name="Anantharaman K."/>
            <person name="Lane K.R."/>
            <person name="Thomas B.C."/>
            <person name="Pan C."/>
            <person name="Northen T.R."/>
            <person name="Banfield J.F."/>
        </authorList>
    </citation>
    <scope>NUCLEOTIDE SEQUENCE [LARGE SCALE GENOMIC DNA]</scope>
    <source>
        <strain evidence="2">WS_1</strain>
        <strain evidence="3">WS_5</strain>
    </source>
</reference>
<dbReference type="Proteomes" id="UP000316292">
    <property type="component" value="Unassembled WGS sequence"/>
</dbReference>
<dbReference type="InterPro" id="IPR050383">
    <property type="entry name" value="GlyoxalaseI/FosfomycinResist"/>
</dbReference>
<accession>A0A538T8B1</accession>
<dbReference type="Gene3D" id="3.10.180.10">
    <property type="entry name" value="2,3-Dihydroxybiphenyl 1,2-Dioxygenase, domain 1"/>
    <property type="match status" value="1"/>
</dbReference>
<dbReference type="InterPro" id="IPR004360">
    <property type="entry name" value="Glyas_Fos-R_dOase_dom"/>
</dbReference>
<dbReference type="CDD" id="cd06587">
    <property type="entry name" value="VOC"/>
    <property type="match status" value="1"/>
</dbReference>
<evidence type="ECO:0000313" key="4">
    <source>
        <dbReference type="Proteomes" id="UP000316292"/>
    </source>
</evidence>
<organism evidence="3 5">
    <name type="scientific">Eiseniibacteriota bacterium</name>
    <dbReference type="NCBI Taxonomy" id="2212470"/>
    <lineage>
        <taxon>Bacteria</taxon>
        <taxon>Candidatus Eiseniibacteriota</taxon>
    </lineage>
</organism>
<dbReference type="PANTHER" id="PTHR21366">
    <property type="entry name" value="GLYOXALASE FAMILY PROTEIN"/>
    <property type="match status" value="1"/>
</dbReference>
<comment type="caution">
    <text evidence="3">The sequence shown here is derived from an EMBL/GenBank/DDBJ whole genome shotgun (WGS) entry which is preliminary data.</text>
</comment>
<dbReference type="EMBL" id="VBOV01000090">
    <property type="protein sequence ID" value="TMQ59866.1"/>
    <property type="molecule type" value="Genomic_DNA"/>
</dbReference>
<dbReference type="SUPFAM" id="SSF54593">
    <property type="entry name" value="Glyoxalase/Bleomycin resistance protein/Dihydroxybiphenyl dioxygenase"/>
    <property type="match status" value="1"/>
</dbReference>
<evidence type="ECO:0000313" key="5">
    <source>
        <dbReference type="Proteomes" id="UP000320913"/>
    </source>
</evidence>
<evidence type="ECO:0000259" key="1">
    <source>
        <dbReference type="PROSITE" id="PS51819"/>
    </source>
</evidence>
<dbReference type="AlphaFoldDB" id="A0A538T8B1"/>
<dbReference type="EMBL" id="VBOR01000011">
    <property type="protein sequence ID" value="TMQ51409.1"/>
    <property type="molecule type" value="Genomic_DNA"/>
</dbReference>
<dbReference type="Proteomes" id="UP000320913">
    <property type="component" value="Unassembled WGS sequence"/>
</dbReference>
<name>A0A538T8B1_UNCEI</name>
<gene>
    <name evidence="2" type="ORF">E6K71_00415</name>
    <name evidence="3" type="ORF">E6K75_03585</name>
</gene>
<evidence type="ECO:0000313" key="2">
    <source>
        <dbReference type="EMBL" id="TMQ51409.1"/>
    </source>
</evidence>
<proteinExistence type="predicted"/>
<protein>
    <submittedName>
        <fullName evidence="3">VOC family protein</fullName>
    </submittedName>
</protein>
<sequence length="149" mass="16112">MSETPAVYRTNREAKGALAGIPLRGISEIILVVSDVARSVAFYRDVVGLLPDDLGSPKFAWFWAGPEGASQRIGITAGPLSYGAAHVKGPQHFAFGTERSRIPGLKKALEAQGLTVEGPVEFKFWDALSIYFSDPDGNRVEFCGFAKPR</sequence>
<dbReference type="PANTHER" id="PTHR21366:SF14">
    <property type="entry name" value="GLYOXALASE DOMAIN-CONTAINING PROTEIN 5"/>
    <property type="match status" value="1"/>
</dbReference>
<dbReference type="PROSITE" id="PS51819">
    <property type="entry name" value="VOC"/>
    <property type="match status" value="1"/>
</dbReference>